<dbReference type="EMBL" id="LSDK01000114">
    <property type="protein sequence ID" value="KXB74689.1"/>
    <property type="molecule type" value="Genomic_DNA"/>
</dbReference>
<dbReference type="Proteomes" id="UP000070224">
    <property type="component" value="Unassembled WGS sequence"/>
</dbReference>
<proteinExistence type="inferred from homology"/>
<keyword evidence="6 7" id="KW-0694">RNA-binding</keyword>
<dbReference type="InterPro" id="IPR011805">
    <property type="entry name" value="RNase_R"/>
</dbReference>
<dbReference type="GO" id="GO:0008859">
    <property type="term" value="F:exoribonuclease II activity"/>
    <property type="evidence" value="ECO:0007669"/>
    <property type="project" value="UniProtKB-UniRule"/>
</dbReference>
<evidence type="ECO:0000256" key="3">
    <source>
        <dbReference type="ARBA" id="ARBA00022722"/>
    </source>
</evidence>
<dbReference type="GO" id="GO:0006402">
    <property type="term" value="P:mRNA catabolic process"/>
    <property type="evidence" value="ECO:0007669"/>
    <property type="project" value="TreeGrafter"/>
</dbReference>
<dbReference type="Pfam" id="PF00773">
    <property type="entry name" value="RNB"/>
    <property type="match status" value="1"/>
</dbReference>
<sequence>MMSKKNKPISAKKGKPSKQGTDKGQSISKRDILRIARLVFEQNDGRVLTYKQVCHAFGKTNMGQKRAIYQTLVSMAEGGEIQELEPGRFVRGGLSKERLEGRFDYRAGRASFIPDDPEIDTLPLSDRALANALHGDRVAVSFVRTRRGEYKRVQVVEILERREATYVGRLQISRGYAFFVSLNRELRQDVFIPEDKTMGATGHDKVVVRITDWDRKSKNPRGEVIDILGKAGDNSTEMHAILAEFGLPYSYPEAVEKAAEALSAEITEEELAQREDFRGVLTCTIDPRDAKDFDDALSFRTLPEGGYEVGVHIADVSHYVQPGSIIDDEAYKRATSVYLVDRTIPMLPERLSNFLCSLRPDEDKYAYSCIFSLDEDAQLRSARIARTVIRSQRRFTYEEAQEIIETGKGDHAEAILTLHRLAQKLRARRFEVGSIAFDRPEVRFELDEDGKPLSVYIKESKPAHQLIEEFMLLANRTVAERIAEPARKDISPALRLGRGGKPAFVYRIHEAPDEEKLRGLSDYVRRFGYKLKIEGGSSVIAKSLNALLADIKGKPEEDMLTMLAIRSMAKARYTTTHIGHYGLGFDSYTHFTSPIRRYPDLMVHRLLTRYLIEGKPSADAAALEDQCDHASEMESVAANAERSSIKYKQVEYMIPRLGEAFTGVITGLADWGFYVELEENKCEGLVPARDLSDDYYVYDEANFRLVGRHTGRTFTLGQRVEVVVAQADLARRQLDFALDEPEMKRPEPRRALRRY</sequence>
<keyword evidence="11" id="KW-1185">Reference proteome</keyword>
<keyword evidence="5 7" id="KW-0269">Exonuclease</keyword>
<dbReference type="PATRIC" id="fig|322095.3.peg.1608"/>
<dbReference type="PROSITE" id="PS50126">
    <property type="entry name" value="S1"/>
    <property type="match status" value="1"/>
</dbReference>
<evidence type="ECO:0000256" key="8">
    <source>
        <dbReference type="SAM" id="MobiDB-lite"/>
    </source>
</evidence>
<dbReference type="RefSeq" id="WP_060935770.1">
    <property type="nucleotide sequence ID" value="NZ_KQ960459.1"/>
</dbReference>
<feature type="region of interest" description="Disordered" evidence="8">
    <location>
        <begin position="1"/>
        <end position="26"/>
    </location>
</feature>
<keyword evidence="2 7" id="KW-0963">Cytoplasm</keyword>
<comment type="caution">
    <text evidence="10">The sequence shown here is derived from an EMBL/GenBank/DDBJ whole genome shotgun (WGS) entry which is preliminary data.</text>
</comment>
<evidence type="ECO:0000256" key="4">
    <source>
        <dbReference type="ARBA" id="ARBA00022801"/>
    </source>
</evidence>
<dbReference type="InterPro" id="IPR040476">
    <property type="entry name" value="CSD2"/>
</dbReference>
<dbReference type="InterPro" id="IPR022966">
    <property type="entry name" value="RNase_II/R_CS"/>
</dbReference>
<feature type="compositionally biased region" description="Basic residues" evidence="8">
    <location>
        <begin position="1"/>
        <end position="16"/>
    </location>
</feature>
<dbReference type="PANTHER" id="PTHR23355">
    <property type="entry name" value="RIBONUCLEASE"/>
    <property type="match status" value="1"/>
</dbReference>
<evidence type="ECO:0000256" key="2">
    <source>
        <dbReference type="ARBA" id="ARBA00022490"/>
    </source>
</evidence>
<comment type="catalytic activity">
    <reaction evidence="1 7">
        <text>Exonucleolytic cleavage in the 3'- to 5'-direction to yield nucleoside 5'-phosphates.</text>
        <dbReference type="EC" id="3.1.13.1"/>
    </reaction>
</comment>
<dbReference type="NCBIfam" id="TIGR00358">
    <property type="entry name" value="3_prime_RNase"/>
    <property type="match status" value="1"/>
</dbReference>
<dbReference type="InterPro" id="IPR012340">
    <property type="entry name" value="NA-bd_OB-fold"/>
</dbReference>
<comment type="function">
    <text evidence="7">3'-5' exoribonuclease that releases 5'-nucleoside monophosphates and is involved in maturation of structured RNAs.</text>
</comment>
<gene>
    <name evidence="7" type="primary">rnr</name>
    <name evidence="10" type="ORF">HMPREF3185_01633</name>
</gene>
<evidence type="ECO:0000256" key="5">
    <source>
        <dbReference type="ARBA" id="ARBA00022839"/>
    </source>
</evidence>
<dbReference type="GO" id="GO:0005829">
    <property type="term" value="C:cytosol"/>
    <property type="evidence" value="ECO:0007669"/>
    <property type="project" value="TreeGrafter"/>
</dbReference>
<evidence type="ECO:0000256" key="6">
    <source>
        <dbReference type="ARBA" id="ARBA00022884"/>
    </source>
</evidence>
<dbReference type="GO" id="GO:0003723">
    <property type="term" value="F:RNA binding"/>
    <property type="evidence" value="ECO:0007669"/>
    <property type="project" value="UniProtKB-UniRule"/>
</dbReference>
<evidence type="ECO:0000259" key="9">
    <source>
        <dbReference type="PROSITE" id="PS50126"/>
    </source>
</evidence>
<accession>A0A134B449</accession>
<evidence type="ECO:0000313" key="10">
    <source>
        <dbReference type="EMBL" id="KXB74689.1"/>
    </source>
</evidence>
<dbReference type="InterPro" id="IPR004476">
    <property type="entry name" value="RNase_II/RNase_R"/>
</dbReference>
<dbReference type="EC" id="3.1.13.1" evidence="7"/>
<protein>
    <recommendedName>
        <fullName evidence="7">Ribonuclease R</fullName>
        <shortName evidence="7">RNase R</shortName>
        <ecNumber evidence="7">3.1.13.1</ecNumber>
    </recommendedName>
</protein>
<evidence type="ECO:0000256" key="7">
    <source>
        <dbReference type="HAMAP-Rule" id="MF_01895"/>
    </source>
</evidence>
<dbReference type="Pfam" id="PF00575">
    <property type="entry name" value="S1"/>
    <property type="match status" value="1"/>
</dbReference>
<evidence type="ECO:0000313" key="11">
    <source>
        <dbReference type="Proteomes" id="UP000070224"/>
    </source>
</evidence>
<feature type="domain" description="S1 motif" evidence="9">
    <location>
        <begin position="658"/>
        <end position="739"/>
    </location>
</feature>
<dbReference type="SMART" id="SM00955">
    <property type="entry name" value="RNB"/>
    <property type="match status" value="1"/>
</dbReference>
<keyword evidence="4 7" id="KW-0378">Hydrolase</keyword>
<dbReference type="PROSITE" id="PS01175">
    <property type="entry name" value="RIBONUCLEASE_II"/>
    <property type="match status" value="1"/>
</dbReference>
<dbReference type="Gene3D" id="2.40.50.140">
    <property type="entry name" value="Nucleic acid-binding proteins"/>
    <property type="match status" value="2"/>
</dbReference>
<dbReference type="NCBIfam" id="TIGR02063">
    <property type="entry name" value="RNase_R"/>
    <property type="match status" value="1"/>
</dbReference>
<organism evidence="10 11">
    <name type="scientific">Porphyromonas somerae</name>
    <dbReference type="NCBI Taxonomy" id="322095"/>
    <lineage>
        <taxon>Bacteria</taxon>
        <taxon>Pseudomonadati</taxon>
        <taxon>Bacteroidota</taxon>
        <taxon>Bacteroidia</taxon>
        <taxon>Bacteroidales</taxon>
        <taxon>Porphyromonadaceae</taxon>
        <taxon>Porphyromonas</taxon>
    </lineage>
</organism>
<dbReference type="InterPro" id="IPR003029">
    <property type="entry name" value="S1_domain"/>
</dbReference>
<dbReference type="Pfam" id="PF17876">
    <property type="entry name" value="CSD2"/>
    <property type="match status" value="1"/>
</dbReference>
<dbReference type="OrthoDB" id="9764149at2"/>
<dbReference type="InterPro" id="IPR050180">
    <property type="entry name" value="RNR_Ribonuclease"/>
</dbReference>
<comment type="similarity">
    <text evidence="7">Belongs to the RNR ribonuclease family. RNase R subfamily.</text>
</comment>
<dbReference type="CDD" id="cd04471">
    <property type="entry name" value="S1_RNase_R"/>
    <property type="match status" value="1"/>
</dbReference>
<dbReference type="HAMAP" id="MF_01895">
    <property type="entry name" value="RNase_R"/>
    <property type="match status" value="1"/>
</dbReference>
<dbReference type="PANTHER" id="PTHR23355:SF9">
    <property type="entry name" value="DIS3-LIKE EXONUCLEASE 2"/>
    <property type="match status" value="1"/>
</dbReference>
<dbReference type="STRING" id="322095.HMPREF3185_01633"/>
<name>A0A134B449_9PORP</name>
<dbReference type="InterPro" id="IPR001900">
    <property type="entry name" value="RNase_II/R"/>
</dbReference>
<keyword evidence="3 7" id="KW-0540">Nuclease</keyword>
<evidence type="ECO:0000256" key="1">
    <source>
        <dbReference type="ARBA" id="ARBA00001849"/>
    </source>
</evidence>
<comment type="subcellular location">
    <subcellularLocation>
        <location evidence="7">Cytoplasm</location>
    </subcellularLocation>
</comment>
<dbReference type="AlphaFoldDB" id="A0A134B449"/>
<dbReference type="SUPFAM" id="SSF50249">
    <property type="entry name" value="Nucleic acid-binding proteins"/>
    <property type="match status" value="3"/>
</dbReference>
<dbReference type="SMART" id="SM00316">
    <property type="entry name" value="S1"/>
    <property type="match status" value="1"/>
</dbReference>
<reference evidence="11" key="1">
    <citation type="submission" date="2016-01" db="EMBL/GenBank/DDBJ databases">
        <authorList>
            <person name="Mitreva M."/>
            <person name="Pepin K.H."/>
            <person name="Mihindukulasuriya K.A."/>
            <person name="Fulton R."/>
            <person name="Fronick C."/>
            <person name="O'Laughlin M."/>
            <person name="Miner T."/>
            <person name="Herter B."/>
            <person name="Rosa B.A."/>
            <person name="Cordes M."/>
            <person name="Tomlinson C."/>
            <person name="Wollam A."/>
            <person name="Palsikar V.B."/>
            <person name="Mardis E.R."/>
            <person name="Wilson R.K."/>
        </authorList>
    </citation>
    <scope>NUCLEOTIDE SEQUENCE [LARGE SCALE GENOMIC DNA]</scope>
    <source>
        <strain evidence="11">KA00683</strain>
    </source>
</reference>